<dbReference type="RefSeq" id="WP_395758364.1">
    <property type="nucleotide sequence ID" value="NZ_CP109207.1"/>
</dbReference>
<dbReference type="Pfam" id="PF06276">
    <property type="entry name" value="FhuF"/>
    <property type="match status" value="1"/>
</dbReference>
<comment type="pathway">
    <text evidence="1">Siderophore biosynthesis.</text>
</comment>
<reference evidence="6" key="1">
    <citation type="submission" date="2022-10" db="EMBL/GenBank/DDBJ databases">
        <title>The complete genomes of actinobacterial strains from the NBC collection.</title>
        <authorList>
            <person name="Joergensen T.S."/>
            <person name="Alvarez Arevalo M."/>
            <person name="Sterndorff E.B."/>
            <person name="Faurdal D."/>
            <person name="Vuksanovic O."/>
            <person name="Mourched A.-S."/>
            <person name="Charusanti P."/>
            <person name="Shaw S."/>
            <person name="Blin K."/>
            <person name="Weber T."/>
        </authorList>
    </citation>
    <scope>NUCLEOTIDE SEQUENCE [LARGE SCALE GENOMIC DNA]</scope>
    <source>
        <strain evidence="6">NBC 01686</strain>
    </source>
</reference>
<accession>A0ABZ1Y0K6</accession>
<dbReference type="PANTHER" id="PTHR34384">
    <property type="entry name" value="L-2,3-DIAMINOPROPANOATE--CITRATE LIGASE"/>
    <property type="match status" value="1"/>
</dbReference>
<dbReference type="Gene3D" id="6.10.250.3370">
    <property type="match status" value="1"/>
</dbReference>
<name>A0ABZ1Y0K6_9ACTN</name>
<dbReference type="InterPro" id="IPR022770">
    <property type="entry name" value="IucA/IucC-like_C"/>
</dbReference>
<dbReference type="InterPro" id="IPR007310">
    <property type="entry name" value="Aerobactin_biosyn_IucA/IucC_N"/>
</dbReference>
<feature type="domain" description="Aerobactin siderophore biosynthesis IucA/IucC N-terminal" evidence="4">
    <location>
        <begin position="149"/>
        <end position="360"/>
    </location>
</feature>
<sequence>MPRPSTAEAEIAEELAVVRPALLPAYTGALPGARAAVLTRLWRGLTHEPLPWVAGREDTRSGVVLRLADGRRLEGPASDPYATDARVTAVRLDGTEYDNPARLMTDLAVPHGDSFAAELGHSAASLALSRAGQRDFGGPGEAAPERDWEWEQRVVDGHPFHPNCRSRPGFSVAEQLAYGPEHRPVVELGLVPVPAAECLVSGAWPDELRDGDRLLVPVHPWQAAHVLKRAGDGSAPAGGEGAARTRGEGAASVRDVGVLAAHPLMALRTLALPDGPHVKTAVSARLTSSVRDISLGSVAASAVLSDFGQAVAERTDGLLRITRTPAAVAAGSPDLTALLRESPQAYAGPGERVVPVAALAALAATDLPRSPARLARLARLALTVGLRLLDLGVALEAHGQNLLVVLSPDGEPVRLVYRDLADLRVSPARLARHGIPVPDVPDRMVTDDALALRRKLFGSLVAGALAGTAGSGTALRAALEEAVPDLPRTDGLSALRDGPLPAKALTLMRLSPGTAGDQWAELPNPLRFGSR</sequence>
<dbReference type="InterPro" id="IPR037455">
    <property type="entry name" value="LucA/IucC-like"/>
</dbReference>
<dbReference type="PANTHER" id="PTHR34384:SF5">
    <property type="entry name" value="L-2,3-DIAMINOPROPANOATE--CITRATE LIGASE"/>
    <property type="match status" value="1"/>
</dbReference>
<comment type="similarity">
    <text evidence="2">Belongs to the IucA/IucC family.</text>
</comment>
<dbReference type="EMBL" id="CP109207">
    <property type="protein sequence ID" value="WUU52797.1"/>
    <property type="molecule type" value="Genomic_DNA"/>
</dbReference>
<organism evidence="6">
    <name type="scientific">Streptomyces althioticus</name>
    <dbReference type="NCBI Taxonomy" id="83380"/>
    <lineage>
        <taxon>Bacteria</taxon>
        <taxon>Bacillati</taxon>
        <taxon>Actinomycetota</taxon>
        <taxon>Actinomycetes</taxon>
        <taxon>Kitasatosporales</taxon>
        <taxon>Streptomycetaceae</taxon>
        <taxon>Streptomyces</taxon>
        <taxon>Streptomyces althioticus group</taxon>
    </lineage>
</organism>
<feature type="region of interest" description="Disordered" evidence="3">
    <location>
        <begin position="229"/>
        <end position="248"/>
    </location>
</feature>
<gene>
    <name evidence="6" type="ORF">OIE82_06505</name>
</gene>
<evidence type="ECO:0000256" key="2">
    <source>
        <dbReference type="ARBA" id="ARBA00007832"/>
    </source>
</evidence>
<protein>
    <submittedName>
        <fullName evidence="6">IucA/IucC family siderophore biosynthesis protein</fullName>
    </submittedName>
</protein>
<dbReference type="Gene3D" id="1.10.510.40">
    <property type="match status" value="1"/>
</dbReference>
<proteinExistence type="inferred from homology"/>
<evidence type="ECO:0000259" key="5">
    <source>
        <dbReference type="Pfam" id="PF06276"/>
    </source>
</evidence>
<evidence type="ECO:0000259" key="4">
    <source>
        <dbReference type="Pfam" id="PF04183"/>
    </source>
</evidence>
<evidence type="ECO:0000256" key="1">
    <source>
        <dbReference type="ARBA" id="ARBA00004924"/>
    </source>
</evidence>
<feature type="domain" description="Aerobactin siderophore biosynthesis IucA/IucC-like C-terminal" evidence="5">
    <location>
        <begin position="375"/>
        <end position="468"/>
    </location>
</feature>
<evidence type="ECO:0000313" key="6">
    <source>
        <dbReference type="EMBL" id="WUU52797.1"/>
    </source>
</evidence>
<evidence type="ECO:0000256" key="3">
    <source>
        <dbReference type="SAM" id="MobiDB-lite"/>
    </source>
</evidence>
<dbReference type="Pfam" id="PF04183">
    <property type="entry name" value="IucA_IucC"/>
    <property type="match status" value="1"/>
</dbReference>